<dbReference type="PATRIC" id="fig|862962.3.peg.1788"/>
<name>E1WUP0_BACF6</name>
<accession>E1WUP0</accession>
<evidence type="ECO:0000313" key="3">
    <source>
        <dbReference type="Proteomes" id="UP000008560"/>
    </source>
</evidence>
<organism evidence="2 3">
    <name type="scientific">Bacteroides fragilis (strain 638R)</name>
    <dbReference type="NCBI Taxonomy" id="862962"/>
    <lineage>
        <taxon>Bacteria</taxon>
        <taxon>Pseudomonadati</taxon>
        <taxon>Bacteroidota</taxon>
        <taxon>Bacteroidia</taxon>
        <taxon>Bacteroidales</taxon>
        <taxon>Bacteroidaceae</taxon>
        <taxon>Bacteroides</taxon>
    </lineage>
</organism>
<evidence type="ECO:0008006" key="4">
    <source>
        <dbReference type="Google" id="ProtNLM"/>
    </source>
</evidence>
<feature type="transmembrane region" description="Helical" evidence="1">
    <location>
        <begin position="64"/>
        <end position="92"/>
    </location>
</feature>
<dbReference type="Proteomes" id="UP000008560">
    <property type="component" value="Chromosome"/>
</dbReference>
<proteinExistence type="predicted"/>
<gene>
    <name evidence="2" type="ordered locus">BF638R_1773</name>
</gene>
<evidence type="ECO:0000256" key="1">
    <source>
        <dbReference type="SAM" id="Phobius"/>
    </source>
</evidence>
<reference evidence="2 3" key="1">
    <citation type="journal article" date="2010" name="Microbiology">
        <title>Twenty-eight divergent polysaccharide loci specifying within- and amongst-strain capsule diversity in three strains of Bacteroides fragilis.</title>
        <authorList>
            <person name="Patrick S."/>
            <person name="Blakely G.W."/>
            <person name="Houston S."/>
            <person name="Moore J."/>
            <person name="Abratt V.R."/>
            <person name="Bertalan M."/>
            <person name="Cerdeno-Tarraga A.M."/>
            <person name="Quail M.A."/>
            <person name="Corton N."/>
            <person name="Corton C."/>
            <person name="Bignell A."/>
            <person name="Barron A."/>
            <person name="Clark L."/>
            <person name="Bentley S.D."/>
            <person name="Parkhill J."/>
        </authorList>
    </citation>
    <scope>NUCLEOTIDE SEQUENCE [LARGE SCALE GENOMIC DNA]</scope>
    <source>
        <strain evidence="2 3">638R</strain>
    </source>
</reference>
<sequence>MEFLIIIMNMETDRTRPSTMRIIVGIIMIISGIAIGALGFYSMAYLKELSYGKLWIFNFLWGKLLLLLASGMTFILIIGLIVICTLIALAILQGRQRLMEHIIYPFPTVLTNEIVRDMKIERADDEFLIFDLKFLIRKTLIIVGGVPAFALAWAIYADMDDLYGDTYFSPIPGMTIVMFVMFLYGLFPPSRRFVLDRMNGTITFPRHLFFRRCTIPFSKVVPGYSVGMLGFAHPYTGIVLSVLGQYDSGWWSFYVLYMDKNRPLPQGDAFDPYREKDFLRRKAEGFPKPIYPNTILVTDAYMGYIYGTDEFKQRLSKIKHRIVYYYDRVSWYCKKHEIEIPNDNDLVLIGIWKKQFVFKLFAPENVEYIVLPDDTVLTDCFLCDSNTAEVKYIK</sequence>
<dbReference type="KEGG" id="bfg:BF638R_1773"/>
<evidence type="ECO:0000313" key="2">
    <source>
        <dbReference type="EMBL" id="CBW22299.1"/>
    </source>
</evidence>
<feature type="transmembrane region" description="Helical" evidence="1">
    <location>
        <begin position="21"/>
        <end position="44"/>
    </location>
</feature>
<protein>
    <recommendedName>
        <fullName evidence="4">Transmembrane protein</fullName>
    </recommendedName>
</protein>
<dbReference type="HOGENOM" id="CLU_699515_0_0_10"/>
<feature type="transmembrane region" description="Helical" evidence="1">
    <location>
        <begin position="168"/>
        <end position="187"/>
    </location>
</feature>
<keyword evidence="1" id="KW-1133">Transmembrane helix</keyword>
<dbReference type="EMBL" id="FQ312004">
    <property type="protein sequence ID" value="CBW22299.1"/>
    <property type="molecule type" value="Genomic_DNA"/>
</dbReference>
<dbReference type="AlphaFoldDB" id="E1WUP0"/>
<feature type="transmembrane region" description="Helical" evidence="1">
    <location>
        <begin position="139"/>
        <end position="156"/>
    </location>
</feature>
<keyword evidence="1" id="KW-0472">Membrane</keyword>
<keyword evidence="1" id="KW-0812">Transmembrane</keyword>